<dbReference type="EMBL" id="QSUZ01000004">
    <property type="protein sequence ID" value="RGN89002.1"/>
    <property type="molecule type" value="Genomic_DNA"/>
</dbReference>
<reference evidence="1 5" key="1">
    <citation type="submission" date="2015-09" db="EMBL/GenBank/DDBJ databases">
        <authorList>
            <consortium name="Pathogen Informatics"/>
        </authorList>
    </citation>
    <scope>NUCLEOTIDE SEQUENCE [LARGE SCALE GENOMIC DNA]</scope>
    <source>
        <strain evidence="1 5">2789STDY5608837</strain>
    </source>
</reference>
<evidence type="ECO:0000313" key="5">
    <source>
        <dbReference type="Proteomes" id="UP000095409"/>
    </source>
</evidence>
<dbReference type="RefSeq" id="WP_055065676.1">
    <property type="nucleotide sequence ID" value="NZ_CYZD01000002.1"/>
</dbReference>
<evidence type="ECO:0000313" key="1">
    <source>
        <dbReference type="EMBL" id="CUN65908.1"/>
    </source>
</evidence>
<dbReference type="EMBL" id="CYZD01000002">
    <property type="protein sequence ID" value="CUN65908.1"/>
    <property type="molecule type" value="Genomic_DNA"/>
</dbReference>
<dbReference type="Proteomes" id="UP000095409">
    <property type="component" value="Unassembled WGS sequence"/>
</dbReference>
<evidence type="ECO:0000313" key="7">
    <source>
        <dbReference type="Proteomes" id="UP000285897"/>
    </source>
</evidence>
<evidence type="ECO:0000313" key="2">
    <source>
        <dbReference type="EMBL" id="RGN89002.1"/>
    </source>
</evidence>
<reference evidence="4 8" key="3">
    <citation type="journal article" date="2019" name="Science, e1252229">
        <title>Invertible promoters mediate bacterial phase variation, antibiotic resistance, and host adaptation in the gut.</title>
        <authorList>
            <person name="Jiang X."/>
            <person name="Hall A.B."/>
            <person name="Arthur T.D."/>
            <person name="Plichta D.R."/>
            <person name="Covington C.T."/>
            <person name="Poyet M."/>
            <person name="Crothers J."/>
            <person name="Moses P.L."/>
            <person name="Tolonen A.C."/>
            <person name="Vlamakis H."/>
            <person name="Alm E.J."/>
            <person name="Xavier R.J."/>
        </authorList>
    </citation>
    <scope>NUCLEOTIDE SEQUENCE [LARGE SCALE GENOMIC DNA]</scope>
    <source>
        <strain evidence="8">af_0058</strain>
        <strain evidence="4">Af_0058</strain>
    </source>
</reference>
<dbReference type="Proteomes" id="UP000293506">
    <property type="component" value="Unassembled WGS sequence"/>
</dbReference>
<dbReference type="Proteomes" id="UP000285897">
    <property type="component" value="Unassembled WGS sequence"/>
</dbReference>
<evidence type="ECO:0000313" key="8">
    <source>
        <dbReference type="Proteomes" id="UP000293506"/>
    </source>
</evidence>
<sequence length="229" mass="27137">MGTAEVIKYLDDNQFGKKSYRELSAKSNKSVSLLLSDKTEAYDFDDITKYIFPKYTPSSADAILIKTNKIILIEFKGGFERKISEDNFDREKCRCEKINDVCEDYASLLKKDLKNIKKELTSNLLKKAAESRWTLEYHLLPEVYKDNLYLDFHVNYIIVMDKVKENPVDAMEQIMDEWANIHRKDNFYEQMDKSVKYLYCESRFKKKSFYDKVEVCSVQEFEQMISLFL</sequence>
<accession>A0A173YSV3</accession>
<dbReference type="AlphaFoldDB" id="A0A173YSV3"/>
<gene>
    <name evidence="3" type="ORF">DW021_16910</name>
    <name evidence="2" type="ORF">DXB38_04820</name>
    <name evidence="4" type="ORF">EAI82_09490</name>
    <name evidence="1" type="ORF">ERS852394_00679</name>
</gene>
<dbReference type="EMBL" id="RCXQ01000007">
    <property type="protein sequence ID" value="RYT66769.1"/>
    <property type="molecule type" value="Genomic_DNA"/>
</dbReference>
<protein>
    <submittedName>
        <fullName evidence="1">Uncharacterized protein</fullName>
    </submittedName>
</protein>
<proteinExistence type="predicted"/>
<evidence type="ECO:0000313" key="3">
    <source>
        <dbReference type="EMBL" id="RHL42690.1"/>
    </source>
</evidence>
<dbReference type="EMBL" id="QROS01000025">
    <property type="protein sequence ID" value="RHL42690.1"/>
    <property type="molecule type" value="Genomic_DNA"/>
</dbReference>
<name>A0A173YSV3_9FIRM</name>
<evidence type="ECO:0000313" key="6">
    <source>
        <dbReference type="Proteomes" id="UP000261105"/>
    </source>
</evidence>
<evidence type="ECO:0000313" key="4">
    <source>
        <dbReference type="EMBL" id="RYT66769.1"/>
    </source>
</evidence>
<dbReference type="Proteomes" id="UP000261105">
    <property type="component" value="Unassembled WGS sequence"/>
</dbReference>
<reference evidence="6 7" key="2">
    <citation type="submission" date="2018-08" db="EMBL/GenBank/DDBJ databases">
        <title>A genome reference for cultivated species of the human gut microbiota.</title>
        <authorList>
            <person name="Zou Y."/>
            <person name="Xue W."/>
            <person name="Luo G."/>
        </authorList>
    </citation>
    <scope>NUCLEOTIDE SEQUENCE [LARGE SCALE GENOMIC DNA]</scope>
    <source>
        <strain evidence="3 7">AF37-6AC</strain>
        <strain evidence="2 6">OM03-6</strain>
    </source>
</reference>
<organism evidence="1 5">
    <name type="scientific">Blautia obeum</name>
    <dbReference type="NCBI Taxonomy" id="40520"/>
    <lineage>
        <taxon>Bacteria</taxon>
        <taxon>Bacillati</taxon>
        <taxon>Bacillota</taxon>
        <taxon>Clostridia</taxon>
        <taxon>Lachnospirales</taxon>
        <taxon>Lachnospiraceae</taxon>
        <taxon>Blautia</taxon>
    </lineage>
</organism>